<reference evidence="3" key="2">
    <citation type="submission" date="2022-10" db="EMBL/GenBank/DDBJ databases">
        <authorList>
            <consortium name="ENA_rothamsted_submissions"/>
            <consortium name="culmorum"/>
            <person name="King R."/>
        </authorList>
    </citation>
    <scope>NUCLEOTIDE SEQUENCE</scope>
</reference>
<dbReference type="SUPFAM" id="SSF48403">
    <property type="entry name" value="Ankyrin repeat"/>
    <property type="match status" value="1"/>
</dbReference>
<dbReference type="Gene3D" id="3.40.50.300">
    <property type="entry name" value="P-loop containing nucleotide triphosphate hydrolases"/>
    <property type="match status" value="1"/>
</dbReference>
<name>A0A9N9WVD3_9DIPT</name>
<dbReference type="InterPro" id="IPR002110">
    <property type="entry name" value="Ankyrin_rpt"/>
</dbReference>
<organism evidence="3 4">
    <name type="scientific">Chironomus riparius</name>
    <dbReference type="NCBI Taxonomy" id="315576"/>
    <lineage>
        <taxon>Eukaryota</taxon>
        <taxon>Metazoa</taxon>
        <taxon>Ecdysozoa</taxon>
        <taxon>Arthropoda</taxon>
        <taxon>Hexapoda</taxon>
        <taxon>Insecta</taxon>
        <taxon>Pterygota</taxon>
        <taxon>Neoptera</taxon>
        <taxon>Endopterygota</taxon>
        <taxon>Diptera</taxon>
        <taxon>Nematocera</taxon>
        <taxon>Chironomoidea</taxon>
        <taxon>Chironomidae</taxon>
        <taxon>Chironominae</taxon>
        <taxon>Chironomus</taxon>
    </lineage>
</organism>
<feature type="compositionally biased region" description="Basic and acidic residues" evidence="1">
    <location>
        <begin position="10"/>
        <end position="26"/>
    </location>
</feature>
<feature type="transmembrane region" description="Helical" evidence="2">
    <location>
        <begin position="618"/>
        <end position="642"/>
    </location>
</feature>
<feature type="region of interest" description="Disordered" evidence="1">
    <location>
        <begin position="1"/>
        <end position="26"/>
    </location>
</feature>
<dbReference type="EMBL" id="OU895880">
    <property type="protein sequence ID" value="CAG9810715.1"/>
    <property type="molecule type" value="Genomic_DNA"/>
</dbReference>
<feature type="transmembrane region" description="Helical" evidence="2">
    <location>
        <begin position="419"/>
        <end position="438"/>
    </location>
</feature>
<dbReference type="OrthoDB" id="7739966at2759"/>
<sequence length="1750" mass="205510">MSDESSSSDSDMKVESIDGDFVPKCKPESDISHDCFESKSIEPIIIPEIRHPEEFQKKSQLCKILEIHKGNCQNHQELTDFLKALSELHVRKDVIAASIQFEDDFGNFGMNEMEKLPDLFKNQSIVIHLASKISFNSSIYWKSKELNFFLMLKSSEEANLGVDEEFYKFIAEFLARSLKVGHLGLSTSCQLTANRNIIDIKDIVDARNFNLLFLACEAGKLNIAVYLCKLGISFKVTDQNITAQDLALKNGHYDLIQALYEENLPLPIPSSDMDMDLYPEKFIDFIMLLEDFFRAIEVDDLEKVKEVYKNLPKTRHIFNFSGQSAIQFAVVNKALKSYEFLLTHKHTFAPNEDPEDFYEELEYPEQFTIREIHNRHAQESPKNHINVLMTKSYIVHDVPDVEQKLKIVRRAYRILNRNVYIRIILMIVAASKNFKIIFDFHRESINVADPTVGSNIQGMFYTSGRIYIGAKQLLDDVRSHETLAIIAHELCHFAINLVYGNNAKPYKSNDNQSMQEFEEISDHCKANYAKEEIIKMVYEFYPSDVYHAELIVRVVHLMAFYYNEPQKLKEVREDFDPLFDFFELKVVPELKEALPEIEKRVDQETKIKDQKIVKFRKFSVITGLLALFGVLGAALIGVLFYIPDYKFELLSEVDQSVVMNAKVVYKDVEVRFDQLFPKGSIAYERLTSEHIYKVLKGSKLDFCDPHFHYLDELVVHSWRDMAVNLQDKVLSSDLIFQNQSIKFEDLHELAPKSFNFLTSNEIIQILNGNEVKVGKMIKNRTEFYLERIFWNEYLLDIYKIYTKQTQNYLDWEDEGKFRQFFNDFTTQNLTDYFHKIDNHKKFNQIKLFFAVRTDNSFNVLQTFKSFHENFEIVFKNSQKSKIFILSSEAGTGKTINFEQFAMKIKRKFRTKWVTYVDLKDYTKLYTEDRLTKDVQKLVKTGNYTQSIDPQEFLSKILNLTSKSDFEHQLFKELYNSGQVVLLWNGFDEISPTYNKFILNLLAAIHKTTTNIQFICTRPLYSRQLAEHLNILPYTIVPFTIDQQTDFLNKFFISKKIKLNNLQNFTKKAQKIIETIKAKTSIVKVSQDFNTPLMLEMIADLITSNSQIYNSENLYEIYENFIKKKIEIWRKKSEFAAEFLGKSIIEHHNFDMIKMYQMFALKKELKSISPLTQIVAGKLRIMRQKMPKNLTSEEISRMGILYVNGKNEFEFSHKTFAEFFVAQFFIENILNADNVDAEDVVMILHSFEYFTEFYGLDQVMVTNFMFSYLEGRGGVLVNSGSQESRRIVGQKSVSRKNQESKIIESQELINIKDLESLGSKGLHPRSSWSQESKDNDRFEPKIREILRTKFARIFFNLLRNKRIENFRFLFEFFKKDQNLLKQLLKVDENETIYTAAFNCAYFPDQIDSFNRESLKEFGKIYLNDEDYERFVKGRDQKGVILYSLYVFYRQDVGKIGQRKVYHENYDLGLNLLENDDKMQVFEQIVKNLTRGEVTELLVSSSSPINYKDFELINNSKFWNISQSVLSVEDQKVLISNLFYGISRFNDPEPYLPYLFANSLDILSNLEIHNIFKSRNILHRGILSFDSFWSFFVNQTTENQQKDILTSKIVGECYYYYLYSPNQKCFFYPPFNIFHISLLIQHPNNLETLKTFNSVKETYEKYFSKSEMQNMILESNDFMIYTRLGSYDVAKAFVEYLKELFKGHEEMLKEFLLKKILPTNFNIFEYFDNIGVDESSLNVQLFVDLLDYVEKL</sequence>
<dbReference type="Proteomes" id="UP001153620">
    <property type="component" value="Chromosome 4"/>
</dbReference>
<dbReference type="InterPro" id="IPR027417">
    <property type="entry name" value="P-loop_NTPase"/>
</dbReference>
<gene>
    <name evidence="3" type="ORF">CHIRRI_LOCUS13528</name>
</gene>
<keyword evidence="2" id="KW-1133">Transmembrane helix</keyword>
<evidence type="ECO:0000256" key="1">
    <source>
        <dbReference type="SAM" id="MobiDB-lite"/>
    </source>
</evidence>
<dbReference type="InterPro" id="IPR036770">
    <property type="entry name" value="Ankyrin_rpt-contain_sf"/>
</dbReference>
<proteinExistence type="predicted"/>
<keyword evidence="2" id="KW-0472">Membrane</keyword>
<keyword evidence="4" id="KW-1185">Reference proteome</keyword>
<dbReference type="SMART" id="SM00248">
    <property type="entry name" value="ANK"/>
    <property type="match status" value="4"/>
</dbReference>
<dbReference type="PANTHER" id="PTHR46844">
    <property type="entry name" value="SLR5058 PROTEIN"/>
    <property type="match status" value="1"/>
</dbReference>
<evidence type="ECO:0000256" key="2">
    <source>
        <dbReference type="SAM" id="Phobius"/>
    </source>
</evidence>
<dbReference type="PANTHER" id="PTHR46844:SF1">
    <property type="entry name" value="SLR5058 PROTEIN"/>
    <property type="match status" value="1"/>
</dbReference>
<dbReference type="Gene3D" id="1.25.40.20">
    <property type="entry name" value="Ankyrin repeat-containing domain"/>
    <property type="match status" value="1"/>
</dbReference>
<evidence type="ECO:0000313" key="4">
    <source>
        <dbReference type="Proteomes" id="UP001153620"/>
    </source>
</evidence>
<keyword evidence="2" id="KW-0812">Transmembrane</keyword>
<protein>
    <submittedName>
        <fullName evidence="3">Uncharacterized protein</fullName>
    </submittedName>
</protein>
<reference evidence="3" key="1">
    <citation type="submission" date="2022-01" db="EMBL/GenBank/DDBJ databases">
        <authorList>
            <person name="King R."/>
        </authorList>
    </citation>
    <scope>NUCLEOTIDE SEQUENCE</scope>
</reference>
<accession>A0A9N9WVD3</accession>
<evidence type="ECO:0000313" key="3">
    <source>
        <dbReference type="EMBL" id="CAG9810715.1"/>
    </source>
</evidence>